<dbReference type="RefSeq" id="XP_024345452.1">
    <property type="nucleotide sequence ID" value="XM_024500131.1"/>
</dbReference>
<dbReference type="EMBL" id="APAU02000292">
    <property type="protein sequence ID" value="EUB54256.1"/>
    <property type="molecule type" value="Genomic_DNA"/>
</dbReference>
<keyword evidence="2" id="KW-1185">Reference proteome</keyword>
<gene>
    <name evidence="1" type="ORF">EGR_10882</name>
</gene>
<evidence type="ECO:0000313" key="2">
    <source>
        <dbReference type="Proteomes" id="UP000019149"/>
    </source>
</evidence>
<dbReference type="KEGG" id="egl:EGR_10882"/>
<dbReference type="AlphaFoldDB" id="W6U190"/>
<sequence length="61" mass="6524">MQNNLIACVIVVFLCIISSSIVGAISALSRMVPAAMVNPYLYLTDCKVCATLLTVKLCVTM</sequence>
<comment type="caution">
    <text evidence="1">The sequence shown here is derived from an EMBL/GenBank/DDBJ whole genome shotgun (WGS) entry which is preliminary data.</text>
</comment>
<proteinExistence type="predicted"/>
<evidence type="ECO:0000313" key="1">
    <source>
        <dbReference type="EMBL" id="EUB54256.1"/>
    </source>
</evidence>
<accession>W6U190</accession>
<dbReference type="GeneID" id="36346597"/>
<organism evidence="1 2">
    <name type="scientific">Echinococcus granulosus</name>
    <name type="common">Hydatid tapeworm</name>
    <dbReference type="NCBI Taxonomy" id="6210"/>
    <lineage>
        <taxon>Eukaryota</taxon>
        <taxon>Metazoa</taxon>
        <taxon>Spiralia</taxon>
        <taxon>Lophotrochozoa</taxon>
        <taxon>Platyhelminthes</taxon>
        <taxon>Cestoda</taxon>
        <taxon>Eucestoda</taxon>
        <taxon>Cyclophyllidea</taxon>
        <taxon>Taeniidae</taxon>
        <taxon>Echinococcus</taxon>
        <taxon>Echinococcus granulosus group</taxon>
    </lineage>
</organism>
<protein>
    <submittedName>
        <fullName evidence="1">Uncharacterized protein</fullName>
    </submittedName>
</protein>
<name>W6U190_ECHGR</name>
<reference evidence="1 2" key="1">
    <citation type="journal article" date="2013" name="Nat. Genet.">
        <title>The genome of the hydatid tapeworm Echinococcus granulosus.</title>
        <authorList>
            <person name="Zheng H."/>
            <person name="Zhang W."/>
            <person name="Zhang L."/>
            <person name="Zhang Z."/>
            <person name="Li J."/>
            <person name="Lu G."/>
            <person name="Zhu Y."/>
            <person name="Wang Y."/>
            <person name="Huang Y."/>
            <person name="Liu J."/>
            <person name="Kang H."/>
            <person name="Chen J."/>
            <person name="Wang L."/>
            <person name="Chen A."/>
            <person name="Yu S."/>
            <person name="Gao Z."/>
            <person name="Jin L."/>
            <person name="Gu W."/>
            <person name="Wang Z."/>
            <person name="Zhao L."/>
            <person name="Shi B."/>
            <person name="Wen H."/>
            <person name="Lin R."/>
            <person name="Jones M.K."/>
            <person name="Brejova B."/>
            <person name="Vinar T."/>
            <person name="Zhao G."/>
            <person name="McManus D.P."/>
            <person name="Chen Z."/>
            <person name="Zhou Y."/>
            <person name="Wang S."/>
        </authorList>
    </citation>
    <scope>NUCLEOTIDE SEQUENCE [LARGE SCALE GENOMIC DNA]</scope>
</reference>
<dbReference type="CTD" id="36346597"/>
<dbReference type="OrthoDB" id="6241035at2759"/>
<dbReference type="Proteomes" id="UP000019149">
    <property type="component" value="Unassembled WGS sequence"/>
</dbReference>